<comment type="caution">
    <text evidence="1">The sequence shown here is derived from an EMBL/GenBank/DDBJ whole genome shotgun (WGS) entry which is preliminary data.</text>
</comment>
<dbReference type="Proteomes" id="UP000192366">
    <property type="component" value="Unassembled WGS sequence"/>
</dbReference>
<gene>
    <name evidence="1" type="ORF">BST17_25060</name>
</gene>
<dbReference type="EMBL" id="MVHJ01000033">
    <property type="protein sequence ID" value="ORA02178.1"/>
    <property type="molecule type" value="Genomic_DNA"/>
</dbReference>
<keyword evidence="2" id="KW-1185">Reference proteome</keyword>
<name>A0A1W9YQ24_MYCBA</name>
<accession>A0A1W9YQ24</accession>
<sequence length="63" mass="7214">MHIGIVAKRTDKMDCPAELSVDNSVVRAGTDWKCYDEIGVRVVISREMRRIRRREPDLVARSG</sequence>
<evidence type="ECO:0000313" key="2">
    <source>
        <dbReference type="Proteomes" id="UP000192366"/>
    </source>
</evidence>
<protein>
    <submittedName>
        <fullName evidence="1">Uncharacterized protein</fullName>
    </submittedName>
</protein>
<organism evidence="1 2">
    <name type="scientific">Mycolicibacterium bacteremicum</name>
    <name type="common">Mycobacterium bacteremicum</name>
    <dbReference type="NCBI Taxonomy" id="564198"/>
    <lineage>
        <taxon>Bacteria</taxon>
        <taxon>Bacillati</taxon>
        <taxon>Actinomycetota</taxon>
        <taxon>Actinomycetes</taxon>
        <taxon>Mycobacteriales</taxon>
        <taxon>Mycobacteriaceae</taxon>
        <taxon>Mycolicibacterium</taxon>
    </lineage>
</organism>
<reference evidence="1 2" key="1">
    <citation type="submission" date="2017-02" db="EMBL/GenBank/DDBJ databases">
        <title>The new phylogeny of genus Mycobacterium.</title>
        <authorList>
            <person name="Tortoli E."/>
            <person name="Trovato A."/>
            <person name="Cirillo D.M."/>
        </authorList>
    </citation>
    <scope>NUCLEOTIDE SEQUENCE [LARGE SCALE GENOMIC DNA]</scope>
    <source>
        <strain evidence="1 2">DSM 45578</strain>
    </source>
</reference>
<evidence type="ECO:0000313" key="1">
    <source>
        <dbReference type="EMBL" id="ORA02178.1"/>
    </source>
</evidence>
<proteinExistence type="predicted"/>
<dbReference type="RefSeq" id="WP_083061605.1">
    <property type="nucleotide sequence ID" value="NZ_JACKVM010000014.1"/>
</dbReference>
<dbReference type="AlphaFoldDB" id="A0A1W9YQ24"/>